<proteinExistence type="predicted"/>
<evidence type="ECO:0000313" key="2">
    <source>
        <dbReference type="Proteomes" id="UP000282674"/>
    </source>
</evidence>
<organism evidence="1 2">
    <name type="scientific">Actinomadura harenae</name>
    <dbReference type="NCBI Taxonomy" id="2483351"/>
    <lineage>
        <taxon>Bacteria</taxon>
        <taxon>Bacillati</taxon>
        <taxon>Actinomycetota</taxon>
        <taxon>Actinomycetes</taxon>
        <taxon>Streptosporangiales</taxon>
        <taxon>Thermomonosporaceae</taxon>
        <taxon>Actinomadura</taxon>
    </lineage>
</organism>
<comment type="caution">
    <text evidence="1">The sequence shown here is derived from an EMBL/GenBank/DDBJ whole genome shotgun (WGS) entry which is preliminary data.</text>
</comment>
<name>A0A3M2M115_9ACTN</name>
<accession>A0A3M2M115</accession>
<gene>
    <name evidence="1" type="ORF">EBO15_16690</name>
</gene>
<keyword evidence="2" id="KW-1185">Reference proteome</keyword>
<dbReference type="EMBL" id="RFFG01000026">
    <property type="protein sequence ID" value="RMI43317.1"/>
    <property type="molecule type" value="Genomic_DNA"/>
</dbReference>
<reference evidence="1 2" key="1">
    <citation type="submission" date="2018-10" db="EMBL/GenBank/DDBJ databases">
        <title>Isolation from soil.</title>
        <authorList>
            <person name="Hu J."/>
        </authorList>
    </citation>
    <scope>NUCLEOTIDE SEQUENCE [LARGE SCALE GENOMIC DNA]</scope>
    <source>
        <strain evidence="1 2">NEAU-Ht49</strain>
    </source>
</reference>
<dbReference type="Proteomes" id="UP000282674">
    <property type="component" value="Unassembled WGS sequence"/>
</dbReference>
<evidence type="ECO:0000313" key="1">
    <source>
        <dbReference type="EMBL" id="RMI43317.1"/>
    </source>
</evidence>
<sequence length="134" mass="15162">MSHPFEEIRYRVRMETRQWLVIDATLDNEVSVEARSGDSRNVVDLGSSIRQAGWNQIPGWPNEVEGFEHWPAPGQTSTMTLNRAQWDIVVLTLDRWAAVSDSLEDPGSAADAEQSRSIAALIRAQLFAQRWSPR</sequence>
<dbReference type="RefSeq" id="WP_122195313.1">
    <property type="nucleotide sequence ID" value="NZ_JBHSKC010000012.1"/>
</dbReference>
<dbReference type="AlphaFoldDB" id="A0A3M2M115"/>
<protein>
    <submittedName>
        <fullName evidence="1">Uncharacterized protein</fullName>
    </submittedName>
</protein>
<dbReference type="OrthoDB" id="5149358at2"/>